<dbReference type="Proteomes" id="UP001362999">
    <property type="component" value="Unassembled WGS sequence"/>
</dbReference>
<protein>
    <submittedName>
        <fullName evidence="1">Uncharacterized protein</fullName>
    </submittedName>
</protein>
<keyword evidence="2" id="KW-1185">Reference proteome</keyword>
<sequence length="215" mass="24413">MWKSNNYYSQRCVAEVLQVASRWRSVHFGLELPNFFIRELEGMGPLSFLEELEMPEFMPDDLKFDPTSISCFSTASKLRKLTMESNCPIVMPWTQLTDITLLSDSISPDAALDILSQCTHLVRASVTSPPWYDVAPTRSMVQLDYLRSLEIRFTDTALHNIWDYLSAPVLDDLGLTIFTAFQLRSPNITKLKIHAPFPPEALKTIFLHSVSPALA</sequence>
<organism evidence="1 2">
    <name type="scientific">Favolaschia claudopus</name>
    <dbReference type="NCBI Taxonomy" id="2862362"/>
    <lineage>
        <taxon>Eukaryota</taxon>
        <taxon>Fungi</taxon>
        <taxon>Dikarya</taxon>
        <taxon>Basidiomycota</taxon>
        <taxon>Agaricomycotina</taxon>
        <taxon>Agaricomycetes</taxon>
        <taxon>Agaricomycetidae</taxon>
        <taxon>Agaricales</taxon>
        <taxon>Marasmiineae</taxon>
        <taxon>Mycenaceae</taxon>
        <taxon>Favolaschia</taxon>
    </lineage>
</organism>
<gene>
    <name evidence="1" type="ORF">R3P38DRAFT_2852636</name>
</gene>
<proteinExistence type="predicted"/>
<evidence type="ECO:0000313" key="1">
    <source>
        <dbReference type="EMBL" id="KAK7053890.1"/>
    </source>
</evidence>
<comment type="caution">
    <text evidence="1">The sequence shown here is derived from an EMBL/GenBank/DDBJ whole genome shotgun (WGS) entry which is preliminary data.</text>
</comment>
<name>A0AAW0DPN1_9AGAR</name>
<accession>A0AAW0DPN1</accession>
<evidence type="ECO:0000313" key="2">
    <source>
        <dbReference type="Proteomes" id="UP001362999"/>
    </source>
</evidence>
<dbReference type="AlphaFoldDB" id="A0AAW0DPN1"/>
<reference evidence="1 2" key="1">
    <citation type="journal article" date="2024" name="J Genomics">
        <title>Draft genome sequencing and assembly of Favolaschia claudopus CIRM-BRFM 2984 isolated from oak limbs.</title>
        <authorList>
            <person name="Navarro D."/>
            <person name="Drula E."/>
            <person name="Chaduli D."/>
            <person name="Cazenave R."/>
            <person name="Ahrendt S."/>
            <person name="Wang J."/>
            <person name="Lipzen A."/>
            <person name="Daum C."/>
            <person name="Barry K."/>
            <person name="Grigoriev I.V."/>
            <person name="Favel A."/>
            <person name="Rosso M.N."/>
            <person name="Martin F."/>
        </authorList>
    </citation>
    <scope>NUCLEOTIDE SEQUENCE [LARGE SCALE GENOMIC DNA]</scope>
    <source>
        <strain evidence="1 2">CIRM-BRFM 2984</strain>
    </source>
</reference>
<dbReference type="EMBL" id="JAWWNJ010000006">
    <property type="protein sequence ID" value="KAK7053890.1"/>
    <property type="molecule type" value="Genomic_DNA"/>
</dbReference>